<feature type="domain" description="FAD-binding FR-type" evidence="18">
    <location>
        <begin position="680"/>
        <end position="911"/>
    </location>
</feature>
<dbReference type="GO" id="GO:0050660">
    <property type="term" value="F:flavin adenine dinucleotide binding"/>
    <property type="evidence" value="ECO:0007669"/>
    <property type="project" value="TreeGrafter"/>
</dbReference>
<comment type="cofactor">
    <cofactor evidence="1">
        <name>FMN</name>
        <dbReference type="ChEBI" id="CHEBI:58210"/>
    </cofactor>
</comment>
<gene>
    <name evidence="19" type="ORF">BN980_GECA04s01506g</name>
</gene>
<dbReference type="Pfam" id="PF01558">
    <property type="entry name" value="POR"/>
    <property type="match status" value="1"/>
</dbReference>
<sequence>MSSKQSTSSSSIVEELLQDHPFPIPGDLSSFTGEYYTTHQILVQQVAHALSGSIFSYSPESFGLDTAISKWKHFSQANAQGVVPNLNQLESRAGAASILLGYIYNNLSKDASLPVPQTVLASTATLKLMEPVLAQYAVKPSSTHPLAFNVASIDLDIASGSLVTDYTSALKISRDLGLGLISSSTISEAQHMTLLSTILSTSAPTIHIYDGIRGLRESSKASNVLDVAQIGDIYKKIASKPVSGSNAGAHLLSTLKDVNEALGTSYKPFEYTGHASAKTVIIAFGSSEAVTASQVAEHLSQSGHAVGAINVRVYSPFIESEFFATLPKSAENIIVLGQVDDEAKVEEASYQSPLYLDVATAHTMKYGFASKASPVIVDAKYARSKVWTREEIYNLYDIATPAVPARADVKEVTFWDLDNSKTADTPSKLAHVVSLDGENSVSHISYYDNEVLGGVIESQLRVSRAAINAPYPVEHADFVFVNNLDITKNYDVLFNAKQGAKVLIAGAPNVDGLEKALGSKFKRSAAAKEVSLFAYDIEAIGENSETLGKTKSMVEQISFWKTFSPELTLNQITTKIVTANGVDTELVAATVAILIEKVTETALSKIEIPNEWSQTEATEAEIDGTLVNNIKTISFAPTEKTTIQEETGAEASDSWVEAAKSLTFKEAYGATQELRPDLPVKNFVAKVQENRRVTPDGYERHIFHFELDITGTGLTYAIGEALGVHARNNKKDVTEFLEWYGINPEAIVSVPAREDPLYNEVRTAYQAFRDNLDIFGKPPKKFYESLAPFATDDKEKAHLEKLASAAGAEELKHRAEVDFDSFADILKEFKSAHPSLSDLVQIVAPLKRREYSIASSQKVHPNAVHLLIVVVDWVDSKGRTRYGQCSKYLSDLPVGAELVVSVKPSVMKLPPLSTQPIIMAGLGTGLAPFKAFVEEKMWQQAQGQEIGEIYLYLGSRHQKEEYLYGELWEAYKDAGIVTHIGAAFSRDQPQKIYIQDRIRESLPELVSAFVDKNGSFYLCGPTWPVPDITACLEDILTVDSERRGVTIDTAREIEELKETGRYVLEVY</sequence>
<evidence type="ECO:0000259" key="18">
    <source>
        <dbReference type="PROSITE" id="PS51384"/>
    </source>
</evidence>
<dbReference type="Gene3D" id="3.40.50.970">
    <property type="match status" value="1"/>
</dbReference>
<keyword evidence="9" id="KW-0479">Metal-binding</keyword>
<dbReference type="FunFam" id="3.40.50.80:FF:000011">
    <property type="entry name" value="Sulfite reductase flavoprotein component"/>
    <property type="match status" value="1"/>
</dbReference>
<keyword evidence="7" id="KW-0285">Flavoprotein</keyword>
<keyword evidence="8" id="KW-0288">FMN</keyword>
<evidence type="ECO:0000256" key="3">
    <source>
        <dbReference type="ARBA" id="ARBA00004774"/>
    </source>
</evidence>
<dbReference type="PANTHER" id="PTHR19384">
    <property type="entry name" value="NITRIC OXIDE SYNTHASE-RELATED"/>
    <property type="match status" value="1"/>
</dbReference>
<organism evidence="19 20">
    <name type="scientific">Geotrichum candidum</name>
    <name type="common">Oospora lactis</name>
    <name type="synonym">Dipodascus geotrichum</name>
    <dbReference type="NCBI Taxonomy" id="1173061"/>
    <lineage>
        <taxon>Eukaryota</taxon>
        <taxon>Fungi</taxon>
        <taxon>Dikarya</taxon>
        <taxon>Ascomycota</taxon>
        <taxon>Saccharomycotina</taxon>
        <taxon>Dipodascomycetes</taxon>
        <taxon>Dipodascales</taxon>
        <taxon>Dipodascaceae</taxon>
        <taxon>Geotrichum</taxon>
    </lineage>
</organism>
<dbReference type="InterPro" id="IPR017938">
    <property type="entry name" value="Riboflavin_synthase-like_b-brl"/>
</dbReference>
<dbReference type="Gene3D" id="3.40.50.80">
    <property type="entry name" value="Nucleotide-binding domain of ferredoxin-NADP reductase (FNR) module"/>
    <property type="match status" value="1"/>
</dbReference>
<evidence type="ECO:0000256" key="13">
    <source>
        <dbReference type="ARBA" id="ARBA00023002"/>
    </source>
</evidence>
<protein>
    <recommendedName>
        <fullName evidence="4">assimilatory sulfite reductase (NADPH)</fullName>
        <ecNumber evidence="4">1.8.1.2</ecNumber>
    </recommendedName>
</protein>
<dbReference type="InterPro" id="IPR039261">
    <property type="entry name" value="FNR_nucleotide-bd"/>
</dbReference>
<dbReference type="SUPFAM" id="SSF52922">
    <property type="entry name" value="TK C-terminal domain-like"/>
    <property type="match status" value="1"/>
</dbReference>
<dbReference type="GO" id="GO:0010181">
    <property type="term" value="F:FMN binding"/>
    <property type="evidence" value="ECO:0007669"/>
    <property type="project" value="TreeGrafter"/>
</dbReference>
<evidence type="ECO:0000256" key="16">
    <source>
        <dbReference type="ARBA" id="ARBA00052219"/>
    </source>
</evidence>
<evidence type="ECO:0000256" key="1">
    <source>
        <dbReference type="ARBA" id="ARBA00001917"/>
    </source>
</evidence>
<dbReference type="InterPro" id="IPR023173">
    <property type="entry name" value="NADPH_Cyt_P450_Rdtase_alpha"/>
</dbReference>
<keyword evidence="13" id="KW-0560">Oxidoreductase</keyword>
<keyword evidence="5" id="KW-0813">Transport</keyword>
<evidence type="ECO:0000256" key="9">
    <source>
        <dbReference type="ARBA" id="ARBA00022723"/>
    </source>
</evidence>
<evidence type="ECO:0000313" key="19">
    <source>
        <dbReference type="EMBL" id="CDO52914.1"/>
    </source>
</evidence>
<dbReference type="GO" id="GO:0046872">
    <property type="term" value="F:metal ion binding"/>
    <property type="evidence" value="ECO:0007669"/>
    <property type="project" value="UniProtKB-KW"/>
</dbReference>
<dbReference type="Gene3D" id="2.40.30.10">
    <property type="entry name" value="Translation factors"/>
    <property type="match status" value="1"/>
</dbReference>
<dbReference type="PRINTS" id="PR00371">
    <property type="entry name" value="FPNCR"/>
</dbReference>
<accession>A0A0J9X6R9</accession>
<dbReference type="FunFam" id="3.40.50.920:FF:000007">
    <property type="entry name" value="Pyruvate:ferredoxin (Flavodoxin) oxidoreductase"/>
    <property type="match status" value="1"/>
</dbReference>
<keyword evidence="6" id="KW-0004">4Fe-4S</keyword>
<keyword evidence="14" id="KW-0408">Iron</keyword>
<dbReference type="GO" id="GO:0051539">
    <property type="term" value="F:4 iron, 4 sulfur cluster binding"/>
    <property type="evidence" value="ECO:0007669"/>
    <property type="project" value="UniProtKB-KW"/>
</dbReference>
<comment type="pathway">
    <text evidence="3">Sulfur metabolism; hydrogen sulfide biosynthesis; hydrogen sulfide from sulfite (NADPH route): step 1/1.</text>
</comment>
<dbReference type="Proteomes" id="UP000242525">
    <property type="component" value="Unassembled WGS sequence"/>
</dbReference>
<dbReference type="PANTHER" id="PTHR19384:SF109">
    <property type="entry name" value="SULFITE REDUCTASE [NADPH] FLAVOPROTEIN COMPONENT"/>
    <property type="match status" value="1"/>
</dbReference>
<dbReference type="STRING" id="1173061.A0A0J9X6R9"/>
<dbReference type="Gene3D" id="1.20.990.10">
    <property type="entry name" value="NADPH-cytochrome p450 Reductase, Chain A, domain 3"/>
    <property type="match status" value="1"/>
</dbReference>
<evidence type="ECO:0000256" key="7">
    <source>
        <dbReference type="ARBA" id="ARBA00022630"/>
    </source>
</evidence>
<dbReference type="Pfam" id="PF00667">
    <property type="entry name" value="FAD_binding_1"/>
    <property type="match status" value="1"/>
</dbReference>
<reference evidence="19" key="1">
    <citation type="submission" date="2014-03" db="EMBL/GenBank/DDBJ databases">
        <authorList>
            <person name="Casaregola S."/>
        </authorList>
    </citation>
    <scope>NUCLEOTIDE SEQUENCE [LARGE SCALE GENOMIC DNA]</scope>
    <source>
        <strain evidence="19">CLIB 918</strain>
    </source>
</reference>
<evidence type="ECO:0000256" key="10">
    <source>
        <dbReference type="ARBA" id="ARBA00022827"/>
    </source>
</evidence>
<comment type="catalytic activity">
    <reaction evidence="16">
        <text>hydrogen sulfide + 3 NADP(+) + 3 H2O = sulfite + 3 NADPH + 4 H(+)</text>
        <dbReference type="Rhea" id="RHEA:13801"/>
        <dbReference type="ChEBI" id="CHEBI:15377"/>
        <dbReference type="ChEBI" id="CHEBI:15378"/>
        <dbReference type="ChEBI" id="CHEBI:17359"/>
        <dbReference type="ChEBI" id="CHEBI:29919"/>
        <dbReference type="ChEBI" id="CHEBI:57783"/>
        <dbReference type="ChEBI" id="CHEBI:58349"/>
        <dbReference type="EC" id="1.8.1.2"/>
    </reaction>
</comment>
<dbReference type="EC" id="1.8.1.2" evidence="4"/>
<dbReference type="Pfam" id="PF00175">
    <property type="entry name" value="NAD_binding_1"/>
    <property type="match status" value="1"/>
</dbReference>
<dbReference type="OrthoDB" id="1856718at2759"/>
<keyword evidence="20" id="KW-1185">Reference proteome</keyword>
<keyword evidence="12" id="KW-0249">Electron transport</keyword>
<dbReference type="Gene3D" id="3.40.50.920">
    <property type="match status" value="1"/>
</dbReference>
<dbReference type="InterPro" id="IPR019752">
    <property type="entry name" value="Pyrv/ketoisovalerate_OxRed_cat"/>
</dbReference>
<evidence type="ECO:0000256" key="15">
    <source>
        <dbReference type="ARBA" id="ARBA00023014"/>
    </source>
</evidence>
<dbReference type="SUPFAM" id="SSF63380">
    <property type="entry name" value="Riboflavin synthase domain-like"/>
    <property type="match status" value="1"/>
</dbReference>
<evidence type="ECO:0000313" key="20">
    <source>
        <dbReference type="Proteomes" id="UP000242525"/>
    </source>
</evidence>
<evidence type="ECO:0000256" key="6">
    <source>
        <dbReference type="ARBA" id="ARBA00022485"/>
    </source>
</evidence>
<dbReference type="InterPro" id="IPR001709">
    <property type="entry name" value="Flavoprot_Pyr_Nucl_cyt_Rdtase"/>
</dbReference>
<dbReference type="InterPro" id="IPR017927">
    <property type="entry name" value="FAD-bd_FR_type"/>
</dbReference>
<dbReference type="FunFam" id="1.20.990.10:FF:000010">
    <property type="entry name" value="Sulfite reductase [NADPH] flavoprotein component"/>
    <property type="match status" value="1"/>
</dbReference>
<dbReference type="SUPFAM" id="SSF53323">
    <property type="entry name" value="Pyruvate-ferredoxin oxidoreductase, PFOR, domain III"/>
    <property type="match status" value="1"/>
</dbReference>
<dbReference type="InterPro" id="IPR009014">
    <property type="entry name" value="Transketo_C/PFOR_II"/>
</dbReference>
<evidence type="ECO:0000256" key="4">
    <source>
        <dbReference type="ARBA" id="ARBA00012604"/>
    </source>
</evidence>
<dbReference type="GO" id="GO:0004783">
    <property type="term" value="F:sulfite reductase (NADPH) activity"/>
    <property type="evidence" value="ECO:0007669"/>
    <property type="project" value="UniProtKB-EC"/>
</dbReference>
<dbReference type="CDD" id="cd06207">
    <property type="entry name" value="CyPoR_like"/>
    <property type="match status" value="1"/>
</dbReference>
<evidence type="ECO:0000256" key="5">
    <source>
        <dbReference type="ARBA" id="ARBA00022448"/>
    </source>
</evidence>
<keyword evidence="10" id="KW-0274">FAD</keyword>
<dbReference type="InterPro" id="IPR002869">
    <property type="entry name" value="Pyrv_flavodox_OxRed_cen"/>
</dbReference>
<evidence type="ECO:0000256" key="14">
    <source>
        <dbReference type="ARBA" id="ARBA00023004"/>
    </source>
</evidence>
<evidence type="ECO:0000256" key="12">
    <source>
        <dbReference type="ARBA" id="ARBA00022982"/>
    </source>
</evidence>
<evidence type="ECO:0000256" key="11">
    <source>
        <dbReference type="ARBA" id="ARBA00022857"/>
    </source>
</evidence>
<evidence type="ECO:0000256" key="17">
    <source>
        <dbReference type="ARBA" id="ARBA00059320"/>
    </source>
</evidence>
<comment type="caution">
    <text evidence="19">The sequence shown here is derived from an EMBL/GenBank/DDBJ whole genome shotgun (WGS) entry which is preliminary data.</text>
</comment>
<dbReference type="Gene3D" id="3.40.920.10">
    <property type="entry name" value="Pyruvate-ferredoxin oxidoreductase, PFOR, domain III"/>
    <property type="match status" value="1"/>
</dbReference>
<comment type="function">
    <text evidence="17">This enzyme catalyzes the 6-electron reduction of sulfite to sulfide. This is one of several activities required for the biosynthesis of L-cysteine from sulfate.</text>
</comment>
<evidence type="ECO:0000256" key="8">
    <source>
        <dbReference type="ARBA" id="ARBA00022643"/>
    </source>
</evidence>
<comment type="cofactor">
    <cofactor evidence="2">
        <name>FAD</name>
        <dbReference type="ChEBI" id="CHEBI:57692"/>
    </cofactor>
</comment>
<evidence type="ECO:0000256" key="2">
    <source>
        <dbReference type="ARBA" id="ARBA00001974"/>
    </source>
</evidence>
<dbReference type="SUPFAM" id="SSF52343">
    <property type="entry name" value="Ferredoxin reductase-like, C-terminal NADP-linked domain"/>
    <property type="match status" value="1"/>
</dbReference>
<dbReference type="GO" id="GO:0005829">
    <property type="term" value="C:cytosol"/>
    <property type="evidence" value="ECO:0007669"/>
    <property type="project" value="TreeGrafter"/>
</dbReference>
<dbReference type="InterPro" id="IPR003097">
    <property type="entry name" value="CysJ-like_FAD-binding"/>
</dbReference>
<dbReference type="PROSITE" id="PS51384">
    <property type="entry name" value="FAD_FR"/>
    <property type="match status" value="1"/>
</dbReference>
<dbReference type="InterPro" id="IPR001433">
    <property type="entry name" value="OxRdtase_FAD/NAD-bd"/>
</dbReference>
<proteinExistence type="predicted"/>
<dbReference type="EMBL" id="CCBN010000004">
    <property type="protein sequence ID" value="CDO52914.1"/>
    <property type="molecule type" value="Genomic_DNA"/>
</dbReference>
<dbReference type="GO" id="GO:0016903">
    <property type="term" value="F:oxidoreductase activity, acting on the aldehyde or oxo group of donors"/>
    <property type="evidence" value="ECO:0007669"/>
    <property type="project" value="InterPro"/>
</dbReference>
<keyword evidence="11" id="KW-0521">NADP</keyword>
<name>A0A0J9X6R9_GEOCN</name>
<dbReference type="AlphaFoldDB" id="A0A0J9X6R9"/>
<keyword evidence="15" id="KW-0411">Iron-sulfur</keyword>